<dbReference type="Proteomes" id="UP000256373">
    <property type="component" value="Unassembled WGS sequence"/>
</dbReference>
<keyword evidence="1" id="KW-0378">Hydrolase</keyword>
<proteinExistence type="predicted"/>
<dbReference type="AlphaFoldDB" id="A0A3D8Y9P1"/>
<dbReference type="GO" id="GO:0016788">
    <property type="term" value="F:hydrolase activity, acting on ester bonds"/>
    <property type="evidence" value="ECO:0007669"/>
    <property type="project" value="UniProtKB-ARBA"/>
</dbReference>
<dbReference type="InterPro" id="IPR036514">
    <property type="entry name" value="SGNH_hydro_sf"/>
</dbReference>
<dbReference type="OrthoDB" id="928470at2"/>
<protein>
    <submittedName>
        <fullName evidence="1">SGNH/GDSL hydrolase family protein</fullName>
    </submittedName>
</protein>
<sequence>MLDDIFPNRKNRDKTLAFIGDSLTIGAGGIRPYGNIVGLAFPDRPIVSDGIVGQVASSIAVRQGGRSLIISIEGNKLNGIQPVTITKLNDKFLSTISNNHEYSRTGKINGVSCTIRRFSGDRYTITPATVSVIDVPEDSEFLLDDGPRVRSATQILWYGRNNIGRGVESDIMPALEDSVAYINSPARYIILGILQGTNDNQGTSNYNLISGINTRLAEKYGKNFVVMTPPTDEEMAAIEYTPSAADRQDLERMNFPRGMRSDINNDDIHMNDKGYQIVANRVIAKIKELKY</sequence>
<evidence type="ECO:0000313" key="1">
    <source>
        <dbReference type="EMBL" id="REA59543.1"/>
    </source>
</evidence>
<keyword evidence="2" id="KW-1185">Reference proteome</keyword>
<comment type="caution">
    <text evidence="1">The sequence shown here is derived from an EMBL/GenBank/DDBJ whole genome shotgun (WGS) entry which is preliminary data.</text>
</comment>
<name>A0A3D8Y9P1_9BACT</name>
<dbReference type="Gene3D" id="3.40.50.1110">
    <property type="entry name" value="SGNH hydrolase"/>
    <property type="match status" value="1"/>
</dbReference>
<evidence type="ECO:0000313" key="2">
    <source>
        <dbReference type="Proteomes" id="UP000256373"/>
    </source>
</evidence>
<organism evidence="1 2">
    <name type="scientific">Dyadobacter luteus</name>
    <dbReference type="NCBI Taxonomy" id="2259619"/>
    <lineage>
        <taxon>Bacteria</taxon>
        <taxon>Pseudomonadati</taxon>
        <taxon>Bacteroidota</taxon>
        <taxon>Cytophagia</taxon>
        <taxon>Cytophagales</taxon>
        <taxon>Spirosomataceae</taxon>
        <taxon>Dyadobacter</taxon>
    </lineage>
</organism>
<dbReference type="EMBL" id="QNUL01000015">
    <property type="protein sequence ID" value="REA59543.1"/>
    <property type="molecule type" value="Genomic_DNA"/>
</dbReference>
<dbReference type="SUPFAM" id="SSF52266">
    <property type="entry name" value="SGNH hydrolase"/>
    <property type="match status" value="1"/>
</dbReference>
<gene>
    <name evidence="1" type="ORF">DSL64_17910</name>
</gene>
<dbReference type="CDD" id="cd00229">
    <property type="entry name" value="SGNH_hydrolase"/>
    <property type="match status" value="1"/>
</dbReference>
<accession>A0A3D8Y9P1</accession>
<reference evidence="1 2" key="1">
    <citation type="submission" date="2018-07" db="EMBL/GenBank/DDBJ databases">
        <title>Dyadobacter roseus sp. nov., isolated from rose rhizosphere soil.</title>
        <authorList>
            <person name="Chen L."/>
        </authorList>
    </citation>
    <scope>NUCLEOTIDE SEQUENCE [LARGE SCALE GENOMIC DNA]</scope>
    <source>
        <strain evidence="1 2">RS19</strain>
    </source>
</reference>